<dbReference type="GO" id="GO:0016887">
    <property type="term" value="F:ATP hydrolysis activity"/>
    <property type="evidence" value="ECO:0007669"/>
    <property type="project" value="InterPro"/>
</dbReference>
<gene>
    <name evidence="4" type="ORF">AcetOrient_orf00571</name>
</gene>
<evidence type="ECO:0000259" key="2">
    <source>
        <dbReference type="Pfam" id="PF05876"/>
    </source>
</evidence>
<dbReference type="KEGG" id="aot:AcetOri_orf00571"/>
<feature type="domain" description="Terminase large subunit GpA endonuclease" evidence="3">
    <location>
        <begin position="312"/>
        <end position="597"/>
    </location>
</feature>
<name>A0A2Z5ZDW8_9PROT</name>
<dbReference type="HAMAP" id="MF_04144">
    <property type="entry name" value="TERL_LAMBDA"/>
    <property type="match status" value="1"/>
</dbReference>
<feature type="domain" description="Phage terminase large subunit GpA ATPase" evidence="2">
    <location>
        <begin position="48"/>
        <end position="303"/>
    </location>
</feature>
<dbReference type="EMBL" id="AP018515">
    <property type="protein sequence ID" value="BBC78741.1"/>
    <property type="molecule type" value="Genomic_DNA"/>
</dbReference>
<dbReference type="Proteomes" id="UP000270034">
    <property type="component" value="Chromosome"/>
</dbReference>
<dbReference type="GO" id="GO:0005524">
    <property type="term" value="F:ATP binding"/>
    <property type="evidence" value="ECO:0007669"/>
    <property type="project" value="InterPro"/>
</dbReference>
<evidence type="ECO:0000259" key="3">
    <source>
        <dbReference type="Pfam" id="PF20454"/>
    </source>
</evidence>
<feature type="region of interest" description="Disordered" evidence="1">
    <location>
        <begin position="614"/>
        <end position="672"/>
    </location>
</feature>
<dbReference type="GO" id="GO:0004519">
    <property type="term" value="F:endonuclease activity"/>
    <property type="evidence" value="ECO:0007669"/>
    <property type="project" value="InterPro"/>
</dbReference>
<dbReference type="InterPro" id="IPR046454">
    <property type="entry name" value="GpA_endonuclease"/>
</dbReference>
<dbReference type="Pfam" id="PF20454">
    <property type="entry name" value="GpA_nuclease"/>
    <property type="match status" value="1"/>
</dbReference>
<protein>
    <submittedName>
        <fullName evidence="4">Terminase</fullName>
    </submittedName>
</protein>
<organism evidence="4 5">
    <name type="scientific">Acetobacter orientalis</name>
    <dbReference type="NCBI Taxonomy" id="146474"/>
    <lineage>
        <taxon>Bacteria</taxon>
        <taxon>Pseudomonadati</taxon>
        <taxon>Pseudomonadota</taxon>
        <taxon>Alphaproteobacteria</taxon>
        <taxon>Acetobacterales</taxon>
        <taxon>Acetobacteraceae</taxon>
        <taxon>Acetobacter</taxon>
    </lineage>
</organism>
<proteinExistence type="inferred from homology"/>
<dbReference type="InterPro" id="IPR008866">
    <property type="entry name" value="Phage_lambda_GpA-like"/>
</dbReference>
<dbReference type="PANTHER" id="PTHR34413:SF2">
    <property type="entry name" value="PROPHAGE TAIL FIBER ASSEMBLY PROTEIN HOMOLOG TFAE-RELATED"/>
    <property type="match status" value="1"/>
</dbReference>
<evidence type="ECO:0000256" key="1">
    <source>
        <dbReference type="SAM" id="MobiDB-lite"/>
    </source>
</evidence>
<accession>A0A2Z5ZDW8</accession>
<evidence type="ECO:0000313" key="4">
    <source>
        <dbReference type="EMBL" id="BBC78741.1"/>
    </source>
</evidence>
<dbReference type="AlphaFoldDB" id="A0A2Z5ZDW8"/>
<dbReference type="InterPro" id="IPR046453">
    <property type="entry name" value="GpA_ATPase"/>
</dbReference>
<reference evidence="4 5" key="1">
    <citation type="submission" date="2018-02" db="EMBL/GenBank/DDBJ databases">
        <title>Acetobacter orientalis genome.</title>
        <authorList>
            <person name="Nakashima N."/>
            <person name="Tamura T."/>
        </authorList>
    </citation>
    <scope>NUCLEOTIDE SEQUENCE [LARGE SCALE GENOMIC DNA]</scope>
    <source>
        <strain evidence="4 5">FAN1</strain>
    </source>
</reference>
<dbReference type="InterPro" id="IPR051220">
    <property type="entry name" value="TFA_Chaperone"/>
</dbReference>
<dbReference type="Pfam" id="PF05876">
    <property type="entry name" value="GpA_ATPase"/>
    <property type="match status" value="1"/>
</dbReference>
<sequence>MEALRYPKGYENFIAALAAQRLANLKPPPRLSLSEWAAEYAVLSAETSAQTGKFEAFAYQIGIMDAFTDPTVEKISVMKSARVGYTKILDHAIGYYLHQDPSPILMVQPREGDAESYSKSEIAPMLRDTPVLAELTGDPKAKSSENTLLKKTLLNGSSLTLVGANSPGGFRRITVRIVLFDEVDGYPVGGAGSEGDQIALGSKRAETFWNRLVALGSTPTVAGISRIERSFDQGDGRYYHVPCPHCHELQPLEWGGPDTPYGIKWDKDENGNHLPETAHYVCKHCGCVIDESEKPDMVEKGKWIASRPFKGHASFHIWAGYSLFPNAAWSKLVAEWLQVKDKPLERQTFINTALGLPYEDRGDGALNERTLVARVETWPGEVPSGVAIVTVGGDVQDDRVELEFVGWGRNEERWSIAHIVIEGDPDGPELWAQVDEALKRTWFRADGRPFSVMAACIDSGGHHTQKVYEFCRARLGRKIWAVKGESARGGARSPVWPTKRPTSRNKASFRPIIIGVNAAKDVIRSRLHLPVPEPDEPSPGYMHFPADRDINYFAQLLAERSVRKSKSGQIYRVWEQIPGRANEALDLAVYSYAALCGLIYRGLSLNKRADQMEQEKASGQIPYAPKATTPQVEATPEPIPEPQTQRRQRRIAAPQTPEAPKASGSRRSRWNY</sequence>
<evidence type="ECO:0000313" key="5">
    <source>
        <dbReference type="Proteomes" id="UP000270034"/>
    </source>
</evidence>
<dbReference type="PANTHER" id="PTHR34413">
    <property type="entry name" value="PROPHAGE TAIL FIBER ASSEMBLY PROTEIN HOMOLOG TFAE-RELATED-RELATED"/>
    <property type="match status" value="1"/>
</dbReference>